<protein>
    <submittedName>
        <fullName evidence="1">Uncharacterized protein</fullName>
    </submittedName>
</protein>
<accession>A0A4Y2LAQ7</accession>
<reference evidence="1 2" key="1">
    <citation type="journal article" date="2019" name="Sci. Rep.">
        <title>Orb-weaving spider Araneus ventricosus genome elucidates the spidroin gene catalogue.</title>
        <authorList>
            <person name="Kono N."/>
            <person name="Nakamura H."/>
            <person name="Ohtoshi R."/>
            <person name="Moran D.A.P."/>
            <person name="Shinohara A."/>
            <person name="Yoshida Y."/>
            <person name="Fujiwara M."/>
            <person name="Mori M."/>
            <person name="Tomita M."/>
            <person name="Arakawa K."/>
        </authorList>
    </citation>
    <scope>NUCLEOTIDE SEQUENCE [LARGE SCALE GENOMIC DNA]</scope>
</reference>
<dbReference type="Proteomes" id="UP000499080">
    <property type="component" value="Unassembled WGS sequence"/>
</dbReference>
<sequence>MVPTRRRSSAQGIKCPTAHSGHIPATSHRVQFCNQIQELKSDQNKWQYKPAKAKSTSEENFTSEETEILLKSSRSIEALLKWAETFDRCNEGLKCSVCQTVLKFNFENGDNFDENNMLLTFRHLKYDLRRHLNTVTHCETAKELSIRERKH</sequence>
<comment type="caution">
    <text evidence="1">The sequence shown here is derived from an EMBL/GenBank/DDBJ whole genome shotgun (WGS) entry which is preliminary data.</text>
</comment>
<evidence type="ECO:0000313" key="2">
    <source>
        <dbReference type="Proteomes" id="UP000499080"/>
    </source>
</evidence>
<name>A0A4Y2LAQ7_ARAVE</name>
<dbReference type="AlphaFoldDB" id="A0A4Y2LAQ7"/>
<evidence type="ECO:0000313" key="1">
    <source>
        <dbReference type="EMBL" id="GBN10943.1"/>
    </source>
</evidence>
<proteinExistence type="predicted"/>
<keyword evidence="2" id="KW-1185">Reference proteome</keyword>
<gene>
    <name evidence="1" type="ORF">AVEN_147278_1</name>
</gene>
<dbReference type="EMBL" id="BGPR01005520">
    <property type="protein sequence ID" value="GBN10943.1"/>
    <property type="molecule type" value="Genomic_DNA"/>
</dbReference>
<organism evidence="1 2">
    <name type="scientific">Araneus ventricosus</name>
    <name type="common">Orbweaver spider</name>
    <name type="synonym">Epeira ventricosa</name>
    <dbReference type="NCBI Taxonomy" id="182803"/>
    <lineage>
        <taxon>Eukaryota</taxon>
        <taxon>Metazoa</taxon>
        <taxon>Ecdysozoa</taxon>
        <taxon>Arthropoda</taxon>
        <taxon>Chelicerata</taxon>
        <taxon>Arachnida</taxon>
        <taxon>Araneae</taxon>
        <taxon>Araneomorphae</taxon>
        <taxon>Entelegynae</taxon>
        <taxon>Araneoidea</taxon>
        <taxon>Araneidae</taxon>
        <taxon>Araneus</taxon>
    </lineage>
</organism>